<dbReference type="EMBL" id="JAGGMR010000001">
    <property type="protein sequence ID" value="MBP2192873.1"/>
    <property type="molecule type" value="Genomic_DNA"/>
</dbReference>
<evidence type="ECO:0000313" key="2">
    <source>
        <dbReference type="EMBL" id="MBP2192873.1"/>
    </source>
</evidence>
<comment type="caution">
    <text evidence="2">The sequence shown here is derived from an EMBL/GenBank/DDBJ whole genome shotgun (WGS) entry which is preliminary data.</text>
</comment>
<name>A0ABS4QME0_9NOCA</name>
<evidence type="ECO:0000256" key="1">
    <source>
        <dbReference type="SAM" id="MobiDB-lite"/>
    </source>
</evidence>
<proteinExistence type="predicted"/>
<feature type="region of interest" description="Disordered" evidence="1">
    <location>
        <begin position="1"/>
        <end position="28"/>
    </location>
</feature>
<dbReference type="RefSeq" id="WP_209896027.1">
    <property type="nucleotide sequence ID" value="NZ_JAGGMR010000001.1"/>
</dbReference>
<organism evidence="2 3">
    <name type="scientific">Nocardia goodfellowii</name>
    <dbReference type="NCBI Taxonomy" id="882446"/>
    <lineage>
        <taxon>Bacteria</taxon>
        <taxon>Bacillati</taxon>
        <taxon>Actinomycetota</taxon>
        <taxon>Actinomycetes</taxon>
        <taxon>Mycobacteriales</taxon>
        <taxon>Nocardiaceae</taxon>
        <taxon>Nocardia</taxon>
    </lineage>
</organism>
<protein>
    <submittedName>
        <fullName evidence="2">Uncharacterized protein</fullName>
    </submittedName>
</protein>
<reference evidence="2 3" key="1">
    <citation type="submission" date="2021-03" db="EMBL/GenBank/DDBJ databases">
        <title>Sequencing the genomes of 1000 actinobacteria strains.</title>
        <authorList>
            <person name="Klenk H.-P."/>
        </authorList>
    </citation>
    <scope>NUCLEOTIDE SEQUENCE [LARGE SCALE GENOMIC DNA]</scope>
    <source>
        <strain evidence="2 3">DSM 45516</strain>
    </source>
</reference>
<dbReference type="Proteomes" id="UP001519325">
    <property type="component" value="Unassembled WGS sequence"/>
</dbReference>
<sequence>MDLPRPASGAEALGSEAARPEANTSPGGIGVVVELEVDRARPAVTARLALSTGNAYGERAAA</sequence>
<evidence type="ECO:0000313" key="3">
    <source>
        <dbReference type="Proteomes" id="UP001519325"/>
    </source>
</evidence>
<accession>A0ABS4QME0</accession>
<keyword evidence="3" id="KW-1185">Reference proteome</keyword>
<feature type="compositionally biased region" description="Low complexity" evidence="1">
    <location>
        <begin position="7"/>
        <end position="17"/>
    </location>
</feature>
<gene>
    <name evidence="2" type="ORF">BJ987_005774</name>
</gene>